<feature type="transmembrane region" description="Helical" evidence="1">
    <location>
        <begin position="148"/>
        <end position="171"/>
    </location>
</feature>
<evidence type="ECO:0000313" key="4">
    <source>
        <dbReference type="Proteomes" id="UP001162741"/>
    </source>
</evidence>
<reference evidence="3" key="1">
    <citation type="submission" date="2022-10" db="EMBL/GenBank/DDBJ databases">
        <title>Chitinophaga sp. nov., isolated from soil.</title>
        <authorList>
            <person name="Jeon C.O."/>
        </authorList>
    </citation>
    <scope>NUCLEOTIDE SEQUENCE</scope>
    <source>
        <strain evidence="3">R8</strain>
    </source>
</reference>
<name>A0ABY6IZL3_9BACT</name>
<gene>
    <name evidence="3" type="ORF">MKQ68_21845</name>
</gene>
<dbReference type="EMBL" id="CP107006">
    <property type="protein sequence ID" value="UYQ92725.1"/>
    <property type="molecule type" value="Genomic_DNA"/>
</dbReference>
<evidence type="ECO:0000313" key="3">
    <source>
        <dbReference type="EMBL" id="UYQ92725.1"/>
    </source>
</evidence>
<keyword evidence="1" id="KW-0812">Transmembrane</keyword>
<dbReference type="Proteomes" id="UP001162741">
    <property type="component" value="Chromosome"/>
</dbReference>
<sequence length="295" mass="32715">MNGFLNKQPATAQLATLIGFFIAFFLIYFAVMQLLLPSISGGYTYETLYAAAKKDSSLLPYLKLTQILYTTIVFLVPAVIFLYLCYPQPFQETGLAKGPSIYNLVFTLLIMASALPLVAALMEWNASWPVGDTLVNLEKEAEEQTKRLLYMPNVGSLIVNLLMVAAIPALAEELFFRGAMQPIVTKVVRNGFVAVIITSVIFSAIHMQFLTFLPRFGLSIILGCIYLISGNLWLSIIAHFCNNALSVILFYSGQTETDESYSWYITALSGAVVLALFLMMRRSNKHTALAPTENN</sequence>
<evidence type="ECO:0000259" key="2">
    <source>
        <dbReference type="Pfam" id="PF02517"/>
    </source>
</evidence>
<organism evidence="3 4">
    <name type="scientific">Chitinophaga horti</name>
    <dbReference type="NCBI Taxonomy" id="2920382"/>
    <lineage>
        <taxon>Bacteria</taxon>
        <taxon>Pseudomonadati</taxon>
        <taxon>Bacteroidota</taxon>
        <taxon>Chitinophagia</taxon>
        <taxon>Chitinophagales</taxon>
        <taxon>Chitinophagaceae</taxon>
        <taxon>Chitinophaga</taxon>
    </lineage>
</organism>
<accession>A0ABY6IZL3</accession>
<dbReference type="PANTHER" id="PTHR36435:SF1">
    <property type="entry name" value="CAAX AMINO TERMINAL PROTEASE FAMILY PROTEIN"/>
    <property type="match status" value="1"/>
</dbReference>
<dbReference type="GO" id="GO:0008237">
    <property type="term" value="F:metallopeptidase activity"/>
    <property type="evidence" value="ECO:0007669"/>
    <property type="project" value="UniProtKB-KW"/>
</dbReference>
<keyword evidence="3" id="KW-0378">Hydrolase</keyword>
<dbReference type="Pfam" id="PF02517">
    <property type="entry name" value="Rce1-like"/>
    <property type="match status" value="1"/>
</dbReference>
<keyword evidence="3" id="KW-0482">Metalloprotease</keyword>
<dbReference type="PANTHER" id="PTHR36435">
    <property type="entry name" value="SLR1288 PROTEIN"/>
    <property type="match status" value="1"/>
</dbReference>
<feature type="transmembrane region" description="Helical" evidence="1">
    <location>
        <begin position="220"/>
        <end position="241"/>
    </location>
</feature>
<feature type="transmembrane region" description="Helical" evidence="1">
    <location>
        <begin position="101"/>
        <end position="122"/>
    </location>
</feature>
<dbReference type="InterPro" id="IPR052710">
    <property type="entry name" value="CAAX_protease"/>
</dbReference>
<keyword evidence="1" id="KW-1133">Transmembrane helix</keyword>
<feature type="domain" description="CAAX prenyl protease 2/Lysostaphin resistance protein A-like" evidence="2">
    <location>
        <begin position="157"/>
        <end position="245"/>
    </location>
</feature>
<evidence type="ECO:0000256" key="1">
    <source>
        <dbReference type="SAM" id="Phobius"/>
    </source>
</evidence>
<feature type="transmembrane region" description="Helical" evidence="1">
    <location>
        <begin position="191"/>
        <end position="213"/>
    </location>
</feature>
<feature type="transmembrane region" description="Helical" evidence="1">
    <location>
        <begin position="12"/>
        <end position="31"/>
    </location>
</feature>
<feature type="transmembrane region" description="Helical" evidence="1">
    <location>
        <begin position="67"/>
        <end position="89"/>
    </location>
</feature>
<keyword evidence="1" id="KW-0472">Membrane</keyword>
<dbReference type="InterPro" id="IPR003675">
    <property type="entry name" value="Rce1/LyrA-like_dom"/>
</dbReference>
<feature type="transmembrane region" description="Helical" evidence="1">
    <location>
        <begin position="261"/>
        <end position="279"/>
    </location>
</feature>
<keyword evidence="4" id="KW-1185">Reference proteome</keyword>
<dbReference type="RefSeq" id="WP_264280940.1">
    <property type="nucleotide sequence ID" value="NZ_CP107006.1"/>
</dbReference>
<protein>
    <submittedName>
        <fullName evidence="3">CPBP family intramembrane metalloprotease</fullName>
    </submittedName>
</protein>
<proteinExistence type="predicted"/>
<keyword evidence="3" id="KW-0645">Protease</keyword>